<dbReference type="EMBL" id="QMFB01000002">
    <property type="protein sequence ID" value="RAV22551.1"/>
    <property type="molecule type" value="Genomic_DNA"/>
</dbReference>
<dbReference type="SMART" id="SM00530">
    <property type="entry name" value="HTH_XRE"/>
    <property type="match status" value="1"/>
</dbReference>
<dbReference type="InterPro" id="IPR001387">
    <property type="entry name" value="Cro/C1-type_HTH"/>
</dbReference>
<evidence type="ECO:0000313" key="2">
    <source>
        <dbReference type="EMBL" id="RAV22551.1"/>
    </source>
</evidence>
<dbReference type="GO" id="GO:0003677">
    <property type="term" value="F:DNA binding"/>
    <property type="evidence" value="ECO:0007669"/>
    <property type="project" value="InterPro"/>
</dbReference>
<reference evidence="2 3" key="1">
    <citation type="journal article" date="2009" name="Int. J. Syst. Evol. Microbiol.">
        <title>Paenibacillus contaminans sp. nov., isolated from a contaminated laboratory plate.</title>
        <authorList>
            <person name="Chou J.H."/>
            <person name="Lee J.H."/>
            <person name="Lin M.C."/>
            <person name="Chang P.S."/>
            <person name="Arun A.B."/>
            <person name="Young C.C."/>
            <person name="Chen W.M."/>
        </authorList>
    </citation>
    <scope>NUCLEOTIDE SEQUENCE [LARGE SCALE GENOMIC DNA]</scope>
    <source>
        <strain evidence="2 3">CKOBP-6</strain>
    </source>
</reference>
<evidence type="ECO:0000259" key="1">
    <source>
        <dbReference type="PROSITE" id="PS50943"/>
    </source>
</evidence>
<dbReference type="Proteomes" id="UP000250369">
    <property type="component" value="Unassembled WGS sequence"/>
</dbReference>
<dbReference type="RefSeq" id="WP_113029957.1">
    <property type="nucleotide sequence ID" value="NZ_QMFB01000002.1"/>
</dbReference>
<dbReference type="PROSITE" id="PS50943">
    <property type="entry name" value="HTH_CROC1"/>
    <property type="match status" value="1"/>
</dbReference>
<dbReference type="AlphaFoldDB" id="A0A329MRE5"/>
<proteinExistence type="predicted"/>
<evidence type="ECO:0000313" key="3">
    <source>
        <dbReference type="Proteomes" id="UP000250369"/>
    </source>
</evidence>
<dbReference type="Pfam" id="PF01381">
    <property type="entry name" value="HTH_3"/>
    <property type="match status" value="1"/>
</dbReference>
<dbReference type="SUPFAM" id="SSF47413">
    <property type="entry name" value="lambda repressor-like DNA-binding domains"/>
    <property type="match status" value="1"/>
</dbReference>
<name>A0A329MRE5_9BACL</name>
<dbReference type="CDD" id="cd00093">
    <property type="entry name" value="HTH_XRE"/>
    <property type="match status" value="1"/>
</dbReference>
<accession>A0A329MRE5</accession>
<dbReference type="Gene3D" id="1.10.260.40">
    <property type="entry name" value="lambda repressor-like DNA-binding domains"/>
    <property type="match status" value="1"/>
</dbReference>
<dbReference type="OrthoDB" id="2038700at2"/>
<dbReference type="InterPro" id="IPR010982">
    <property type="entry name" value="Lambda_DNA-bd_dom_sf"/>
</dbReference>
<sequence length="88" mass="9509">MNNWSEASLTTDENEEITSQLAAKIVARRHELGLTQAQLAERAGLKQAAIARLERSGVIPRIDTLHTVAQAMGLKLDLVTDDPTAAAM</sequence>
<organism evidence="2 3">
    <name type="scientific">Paenibacillus contaminans</name>
    <dbReference type="NCBI Taxonomy" id="450362"/>
    <lineage>
        <taxon>Bacteria</taxon>
        <taxon>Bacillati</taxon>
        <taxon>Bacillota</taxon>
        <taxon>Bacilli</taxon>
        <taxon>Bacillales</taxon>
        <taxon>Paenibacillaceae</taxon>
        <taxon>Paenibacillus</taxon>
    </lineage>
</organism>
<comment type="caution">
    <text evidence="2">The sequence shown here is derived from an EMBL/GenBank/DDBJ whole genome shotgun (WGS) entry which is preliminary data.</text>
</comment>
<feature type="domain" description="HTH cro/C1-type" evidence="1">
    <location>
        <begin position="25"/>
        <end position="79"/>
    </location>
</feature>
<keyword evidence="3" id="KW-1185">Reference proteome</keyword>
<gene>
    <name evidence="2" type="ORF">DQG23_06345</name>
</gene>
<protein>
    <submittedName>
        <fullName evidence="2">XRE family transcriptional regulator</fullName>
    </submittedName>
</protein>